<protein>
    <recommendedName>
        <fullName evidence="3">SnoaL-like domain-containing protein</fullName>
    </recommendedName>
</protein>
<dbReference type="AlphaFoldDB" id="A0A2V1E6Y5"/>
<name>A0A2V1E6Y5_9PLEO</name>
<dbReference type="Proteomes" id="UP000244855">
    <property type="component" value="Unassembled WGS sequence"/>
</dbReference>
<dbReference type="OrthoDB" id="3758478at2759"/>
<evidence type="ECO:0008006" key="3">
    <source>
        <dbReference type="Google" id="ProtNLM"/>
    </source>
</evidence>
<keyword evidence="2" id="KW-1185">Reference proteome</keyword>
<accession>A0A2V1E6Y5</accession>
<proteinExistence type="predicted"/>
<evidence type="ECO:0000313" key="1">
    <source>
        <dbReference type="EMBL" id="PVI05902.1"/>
    </source>
</evidence>
<dbReference type="STRING" id="97972.A0A2V1E6Y5"/>
<sequence>MSSSNNTTPKSARVQAAETFVSIFQTLDTTPLNAILSSKYYHEMGPSTISGFGPWDKAGFIAHVNGLKKTMTAFPVTITEIIDSDSSNSVWVWTASDIKWRAEAIDGDPAEWSYQGQNMFMFWFDAEGKIEKCIELLDSHKSIGVLMPLFQRAAVNLGKGE</sequence>
<evidence type="ECO:0000313" key="2">
    <source>
        <dbReference type="Proteomes" id="UP000244855"/>
    </source>
</evidence>
<gene>
    <name evidence="1" type="ORF">DM02DRAFT_54461</name>
</gene>
<reference evidence="1 2" key="1">
    <citation type="journal article" date="2018" name="Sci. Rep.">
        <title>Comparative genomics provides insights into the lifestyle and reveals functional heterogeneity of dark septate endophytic fungi.</title>
        <authorList>
            <person name="Knapp D.G."/>
            <person name="Nemeth J.B."/>
            <person name="Barry K."/>
            <person name="Hainaut M."/>
            <person name="Henrissat B."/>
            <person name="Johnson J."/>
            <person name="Kuo A."/>
            <person name="Lim J.H.P."/>
            <person name="Lipzen A."/>
            <person name="Nolan M."/>
            <person name="Ohm R.A."/>
            <person name="Tamas L."/>
            <person name="Grigoriev I.V."/>
            <person name="Spatafora J.W."/>
            <person name="Nagy L.G."/>
            <person name="Kovacs G.M."/>
        </authorList>
    </citation>
    <scope>NUCLEOTIDE SEQUENCE [LARGE SCALE GENOMIC DNA]</scope>
    <source>
        <strain evidence="1 2">DSE2036</strain>
    </source>
</reference>
<dbReference type="EMBL" id="KZ805311">
    <property type="protein sequence ID" value="PVI05902.1"/>
    <property type="molecule type" value="Genomic_DNA"/>
</dbReference>
<organism evidence="1 2">
    <name type="scientific">Periconia macrospinosa</name>
    <dbReference type="NCBI Taxonomy" id="97972"/>
    <lineage>
        <taxon>Eukaryota</taxon>
        <taxon>Fungi</taxon>
        <taxon>Dikarya</taxon>
        <taxon>Ascomycota</taxon>
        <taxon>Pezizomycotina</taxon>
        <taxon>Dothideomycetes</taxon>
        <taxon>Pleosporomycetidae</taxon>
        <taxon>Pleosporales</taxon>
        <taxon>Massarineae</taxon>
        <taxon>Periconiaceae</taxon>
        <taxon>Periconia</taxon>
    </lineage>
</organism>